<proteinExistence type="predicted"/>
<gene>
    <name evidence="1" type="ORF">PSON_ATCC_30995.1.T0880270</name>
</gene>
<evidence type="ECO:0000313" key="1">
    <source>
        <dbReference type="EMBL" id="CAD8107402.1"/>
    </source>
</evidence>
<protein>
    <submittedName>
        <fullName evidence="1">Uncharacterized protein</fullName>
    </submittedName>
</protein>
<keyword evidence="2" id="KW-1185">Reference proteome</keyword>
<organism evidence="1 2">
    <name type="scientific">Paramecium sonneborni</name>
    <dbReference type="NCBI Taxonomy" id="65129"/>
    <lineage>
        <taxon>Eukaryota</taxon>
        <taxon>Sar</taxon>
        <taxon>Alveolata</taxon>
        <taxon>Ciliophora</taxon>
        <taxon>Intramacronucleata</taxon>
        <taxon>Oligohymenophorea</taxon>
        <taxon>Peniculida</taxon>
        <taxon>Parameciidae</taxon>
        <taxon>Paramecium</taxon>
    </lineage>
</organism>
<sequence length="68" mass="8040">MIGSTSNDKNVDTENFSGFIQNCLQMKLFQRLQIHLWYDIYYNELIFNKGAQNGGIQIKIFKKHKLEN</sequence>
<dbReference type="AlphaFoldDB" id="A0A8S1PWJ5"/>
<name>A0A8S1PWJ5_9CILI</name>
<accession>A0A8S1PWJ5</accession>
<comment type="caution">
    <text evidence="1">The sequence shown here is derived from an EMBL/GenBank/DDBJ whole genome shotgun (WGS) entry which is preliminary data.</text>
</comment>
<dbReference type="Proteomes" id="UP000692954">
    <property type="component" value="Unassembled WGS sequence"/>
</dbReference>
<dbReference type="EMBL" id="CAJJDN010000088">
    <property type="protein sequence ID" value="CAD8107402.1"/>
    <property type="molecule type" value="Genomic_DNA"/>
</dbReference>
<evidence type="ECO:0000313" key="2">
    <source>
        <dbReference type="Proteomes" id="UP000692954"/>
    </source>
</evidence>
<reference evidence="1" key="1">
    <citation type="submission" date="2021-01" db="EMBL/GenBank/DDBJ databases">
        <authorList>
            <consortium name="Genoscope - CEA"/>
            <person name="William W."/>
        </authorList>
    </citation>
    <scope>NUCLEOTIDE SEQUENCE</scope>
</reference>